<sequence length="760" mass="84140">MMLRIGWVTPFNNRTGVGTFSKSVTDAIPAKHAGRQIDLTIIAPVVEGLYPTHHRFVDIASATSDSKFYSMFDVLIYNIGNNEEHHKALFDVLQNYPGIIICHDYVYQHFLAKIVLDGSSAFADLVALFARYGEPESMRRIRQSNITQTKGLHYAIWDSDLCGLDPMGAPLFQLGSALIVHSAYAEAYASPRFDGPVLQLGMPWDQRPTAARGVEPVGTQSRQTLVSFGHVQSTKCIDDILLAISSQKVLRDEITYVVAGFSGATAYVDHLKNIVREHNLERCVRFALDLSQDELEILCAQADAFINLRFPNTEGSSVSLIEQLITAKPVIVFNTGCYAEIPHDAVIKVATPRNIDAIADAILRLRHDRTGLAAMGQRGRSYAMRSSCRSYVGELLDFIIRHEALLRRRGNAHATCLIDVESLGGVEDEADEHWAETLSTARTTFDLLNQGRFALDPTLIADIGPNRIVDYAQSAILRQGMNMRLTQALQDYFRDQPDLYRASKVLQAAYEFGTQRNVEEAEYLPDVIPHGDLNFWRILAVLDSDMLASVAHGSFFGSLPAPPTDNTALQNLDDSFIRRLRLSEALESRPSEDLRANPADLISVIRWLRRRDLSDNRMVLQPVRVGQTISTGSPEHQRFVRVFGFFGTSKEHPWSGPEPGSIYVVPAPGARKVILYGELLHSGVSIKVSLATEMGLDCTSKNYCRDNGSIEIDLPDSSAATSGSPLCLILESQGCRSPASFGNSSDPRPLGFLMRQVAIQ</sequence>
<accession>A0ABV2L9W0</accession>
<dbReference type="Proteomes" id="UP001549145">
    <property type="component" value="Unassembled WGS sequence"/>
</dbReference>
<reference evidence="3 4" key="1">
    <citation type="submission" date="2024-06" db="EMBL/GenBank/DDBJ databases">
        <title>Genomic Encyclopedia of Type Strains, Phase IV (KMG-IV): sequencing the most valuable type-strain genomes for metagenomic binning, comparative biology and taxonomic classification.</title>
        <authorList>
            <person name="Goeker M."/>
        </authorList>
    </citation>
    <scope>NUCLEOTIDE SEQUENCE [LARGE SCALE GENOMIC DNA]</scope>
    <source>
        <strain evidence="3 4">DSM 21331</strain>
    </source>
</reference>
<name>A0ABV2L9W0_9HYPH</name>
<dbReference type="Gene3D" id="3.40.50.2000">
    <property type="entry name" value="Glycogen Phosphorylase B"/>
    <property type="match status" value="1"/>
</dbReference>
<protein>
    <submittedName>
        <fullName evidence="3">Glycosyltransferase involved in cell wall biosynthesis</fullName>
    </submittedName>
</protein>
<organism evidence="3 4">
    <name type="scientific">Methylobacterium goesingense</name>
    <dbReference type="NCBI Taxonomy" id="243690"/>
    <lineage>
        <taxon>Bacteria</taxon>
        <taxon>Pseudomonadati</taxon>
        <taxon>Pseudomonadota</taxon>
        <taxon>Alphaproteobacteria</taxon>
        <taxon>Hyphomicrobiales</taxon>
        <taxon>Methylobacteriaceae</taxon>
        <taxon>Methylobacterium</taxon>
    </lineage>
</organism>
<dbReference type="SUPFAM" id="SSF53756">
    <property type="entry name" value="UDP-Glycosyltransferase/glycogen phosphorylase"/>
    <property type="match status" value="1"/>
</dbReference>
<proteinExistence type="predicted"/>
<evidence type="ECO:0000313" key="4">
    <source>
        <dbReference type="Proteomes" id="UP001549145"/>
    </source>
</evidence>
<gene>
    <name evidence="3" type="ORF">ABID43_004194</name>
</gene>
<evidence type="ECO:0000256" key="1">
    <source>
        <dbReference type="ARBA" id="ARBA00022679"/>
    </source>
</evidence>
<dbReference type="EMBL" id="JBEPMM010000016">
    <property type="protein sequence ID" value="MET3694632.1"/>
    <property type="molecule type" value="Genomic_DNA"/>
</dbReference>
<dbReference type="PANTHER" id="PTHR46401">
    <property type="entry name" value="GLYCOSYLTRANSFERASE WBBK-RELATED"/>
    <property type="match status" value="1"/>
</dbReference>
<dbReference type="Pfam" id="PF00534">
    <property type="entry name" value="Glycos_transf_1"/>
    <property type="match status" value="1"/>
</dbReference>
<keyword evidence="1" id="KW-0808">Transferase</keyword>
<comment type="caution">
    <text evidence="3">The sequence shown here is derived from an EMBL/GenBank/DDBJ whole genome shotgun (WGS) entry which is preliminary data.</text>
</comment>
<evidence type="ECO:0000259" key="2">
    <source>
        <dbReference type="Pfam" id="PF00534"/>
    </source>
</evidence>
<dbReference type="RefSeq" id="WP_238279595.1">
    <property type="nucleotide sequence ID" value="NZ_BPQL01000062.1"/>
</dbReference>
<evidence type="ECO:0000313" key="3">
    <source>
        <dbReference type="EMBL" id="MET3694632.1"/>
    </source>
</evidence>
<keyword evidence="4" id="KW-1185">Reference proteome</keyword>
<feature type="domain" description="Glycosyl transferase family 1" evidence="2">
    <location>
        <begin position="222"/>
        <end position="380"/>
    </location>
</feature>
<dbReference type="PANTHER" id="PTHR46401:SF2">
    <property type="entry name" value="GLYCOSYLTRANSFERASE WBBK-RELATED"/>
    <property type="match status" value="1"/>
</dbReference>
<dbReference type="InterPro" id="IPR001296">
    <property type="entry name" value="Glyco_trans_1"/>
</dbReference>